<feature type="region of interest" description="Disordered" evidence="1">
    <location>
        <begin position="180"/>
        <end position="200"/>
    </location>
</feature>
<feature type="region of interest" description="Disordered" evidence="1">
    <location>
        <begin position="1"/>
        <end position="75"/>
    </location>
</feature>
<feature type="domain" description="Nitrogen regulatory protein areA GATA-like" evidence="2">
    <location>
        <begin position="80"/>
        <end position="107"/>
    </location>
</feature>
<proteinExistence type="predicted"/>
<name>A0AAD5HGZ2_UMBRA</name>
<evidence type="ECO:0000256" key="1">
    <source>
        <dbReference type="SAM" id="MobiDB-lite"/>
    </source>
</evidence>
<sequence>MQLTNKGHEPSTQQQQQDSKHRRSIKQSTVAESLLSDTLFPPRKPKPARMIYDDTFDSDNEQSEDSDKDPVKKDPLATQVWRMYTKAKDNLPNGSRLENLTWRMMAMTLKKKEREAAASSTVSSPQSDVVDDRIRHTSQPPSTFKYHEDDYHHPMALDHDVAAKKDKNTMQQSEALVQSQYRGATGTDPPESDDTTALLSSSAPPYMFDFLNSNPALTNRTATQPDSGASNTLVSGSTRALLPGKSTGAMSNRGGLHQHTVSFIVP</sequence>
<feature type="compositionally biased region" description="Acidic residues" evidence="1">
    <location>
        <begin position="54"/>
        <end position="67"/>
    </location>
</feature>
<feature type="region of interest" description="Disordered" evidence="1">
    <location>
        <begin position="217"/>
        <end position="238"/>
    </location>
</feature>
<dbReference type="InterPro" id="IPR013860">
    <property type="entry name" value="AreA_GATA"/>
</dbReference>
<evidence type="ECO:0000313" key="4">
    <source>
        <dbReference type="Proteomes" id="UP001206595"/>
    </source>
</evidence>
<comment type="caution">
    <text evidence="3">The sequence shown here is derived from an EMBL/GenBank/DDBJ whole genome shotgun (WGS) entry which is preliminary data.</text>
</comment>
<feature type="compositionally biased region" description="Polar residues" evidence="1">
    <location>
        <begin position="118"/>
        <end position="127"/>
    </location>
</feature>
<gene>
    <name evidence="3" type="ORF">K450DRAFT_232212</name>
</gene>
<dbReference type="EMBL" id="MU620905">
    <property type="protein sequence ID" value="KAI8581628.1"/>
    <property type="molecule type" value="Genomic_DNA"/>
</dbReference>
<accession>A0AAD5HGZ2</accession>
<dbReference type="Pfam" id="PF08550">
    <property type="entry name" value="GATA_AreA"/>
    <property type="match status" value="1"/>
</dbReference>
<dbReference type="RefSeq" id="XP_051446632.1">
    <property type="nucleotide sequence ID" value="XM_051587559.1"/>
</dbReference>
<protein>
    <recommendedName>
        <fullName evidence="2">Nitrogen regulatory protein areA GATA-like domain-containing protein</fullName>
    </recommendedName>
</protein>
<dbReference type="AlphaFoldDB" id="A0AAD5HGZ2"/>
<keyword evidence="4" id="KW-1185">Reference proteome</keyword>
<evidence type="ECO:0000259" key="2">
    <source>
        <dbReference type="Pfam" id="PF08550"/>
    </source>
</evidence>
<feature type="region of interest" description="Disordered" evidence="1">
    <location>
        <begin position="113"/>
        <end position="148"/>
    </location>
</feature>
<reference evidence="3" key="1">
    <citation type="submission" date="2021-06" db="EMBL/GenBank/DDBJ databases">
        <authorList>
            <consortium name="DOE Joint Genome Institute"/>
            <person name="Mondo S.J."/>
            <person name="Amses K.R."/>
            <person name="Simmons D.R."/>
            <person name="Longcore J.E."/>
            <person name="Seto K."/>
            <person name="Alves G.H."/>
            <person name="Bonds A.E."/>
            <person name="Quandt C.A."/>
            <person name="Davis W.J."/>
            <person name="Chang Y."/>
            <person name="Letcher P.M."/>
            <person name="Powell M.J."/>
            <person name="Kuo A."/>
            <person name="Labutti K."/>
            <person name="Pangilinan J."/>
            <person name="Andreopoulos W."/>
            <person name="Tritt A."/>
            <person name="Riley R."/>
            <person name="Hundley H."/>
            <person name="Johnson J."/>
            <person name="Lipzen A."/>
            <person name="Barry K."/>
            <person name="Berbee M.L."/>
            <person name="Buchler N.E."/>
            <person name="Grigoriev I.V."/>
            <person name="Spatafora J.W."/>
            <person name="Stajich J.E."/>
            <person name="James T.Y."/>
        </authorList>
    </citation>
    <scope>NUCLEOTIDE SEQUENCE</scope>
    <source>
        <strain evidence="3">AG</strain>
    </source>
</reference>
<dbReference type="GeneID" id="75912904"/>
<reference evidence="3" key="2">
    <citation type="journal article" date="2022" name="Proc. Natl. Acad. Sci. U.S.A.">
        <title>Diploid-dominant life cycles characterize the early evolution of Fungi.</title>
        <authorList>
            <person name="Amses K.R."/>
            <person name="Simmons D.R."/>
            <person name="Longcore J.E."/>
            <person name="Mondo S.J."/>
            <person name="Seto K."/>
            <person name="Jeronimo G.H."/>
            <person name="Bonds A.E."/>
            <person name="Quandt C.A."/>
            <person name="Davis W.J."/>
            <person name="Chang Y."/>
            <person name="Federici B.A."/>
            <person name="Kuo A."/>
            <person name="LaButti K."/>
            <person name="Pangilinan J."/>
            <person name="Andreopoulos W."/>
            <person name="Tritt A."/>
            <person name="Riley R."/>
            <person name="Hundley H."/>
            <person name="Johnson J."/>
            <person name="Lipzen A."/>
            <person name="Barry K."/>
            <person name="Lang B.F."/>
            <person name="Cuomo C.A."/>
            <person name="Buchler N.E."/>
            <person name="Grigoriev I.V."/>
            <person name="Spatafora J.W."/>
            <person name="Stajich J.E."/>
            <person name="James T.Y."/>
        </authorList>
    </citation>
    <scope>NUCLEOTIDE SEQUENCE</scope>
    <source>
        <strain evidence="3">AG</strain>
    </source>
</reference>
<feature type="compositionally biased region" description="Polar residues" evidence="1">
    <location>
        <begin position="1"/>
        <end position="17"/>
    </location>
</feature>
<evidence type="ECO:0000313" key="3">
    <source>
        <dbReference type="EMBL" id="KAI8581628.1"/>
    </source>
</evidence>
<dbReference type="Proteomes" id="UP001206595">
    <property type="component" value="Unassembled WGS sequence"/>
</dbReference>
<organism evidence="3 4">
    <name type="scientific">Umbelopsis ramanniana AG</name>
    <dbReference type="NCBI Taxonomy" id="1314678"/>
    <lineage>
        <taxon>Eukaryota</taxon>
        <taxon>Fungi</taxon>
        <taxon>Fungi incertae sedis</taxon>
        <taxon>Mucoromycota</taxon>
        <taxon>Mucoromycotina</taxon>
        <taxon>Umbelopsidomycetes</taxon>
        <taxon>Umbelopsidales</taxon>
        <taxon>Umbelopsidaceae</taxon>
        <taxon>Umbelopsis</taxon>
    </lineage>
</organism>